<organism evidence="1 2">
    <name type="scientific">Marvinbryantia formatexigens DSM 14469</name>
    <dbReference type="NCBI Taxonomy" id="478749"/>
    <lineage>
        <taxon>Bacteria</taxon>
        <taxon>Bacillati</taxon>
        <taxon>Bacillota</taxon>
        <taxon>Clostridia</taxon>
        <taxon>Lachnospirales</taxon>
        <taxon>Lachnospiraceae</taxon>
        <taxon>Marvinbryantia</taxon>
    </lineage>
</organism>
<comment type="caution">
    <text evidence="1">The sequence shown here is derived from an EMBL/GenBank/DDBJ whole genome shotgun (WGS) entry which is preliminary data.</text>
</comment>
<reference evidence="1" key="1">
    <citation type="submission" date="2009-07" db="EMBL/GenBank/DDBJ databases">
        <authorList>
            <person name="Weinstock G."/>
            <person name="Sodergren E."/>
            <person name="Clifton S."/>
            <person name="Fulton L."/>
            <person name="Fulton B."/>
            <person name="Courtney L."/>
            <person name="Fronick C."/>
            <person name="Harrison M."/>
            <person name="Strong C."/>
            <person name="Farmer C."/>
            <person name="Delahaunty K."/>
            <person name="Markovic C."/>
            <person name="Hall O."/>
            <person name="Minx P."/>
            <person name="Tomlinson C."/>
            <person name="Mitreva M."/>
            <person name="Nelson J."/>
            <person name="Hou S."/>
            <person name="Wollam A."/>
            <person name="Pepin K.H."/>
            <person name="Johnson M."/>
            <person name="Bhonagiri V."/>
            <person name="Nash W.E."/>
            <person name="Warren W."/>
            <person name="Chinwalla A."/>
            <person name="Mardis E.R."/>
            <person name="Wilson R.K."/>
        </authorList>
    </citation>
    <scope>NUCLEOTIDE SEQUENCE [LARGE SCALE GENOMIC DNA]</scope>
    <source>
        <strain evidence="1">DSM 14469</strain>
    </source>
</reference>
<dbReference type="AlphaFoldDB" id="C6LE32"/>
<protein>
    <submittedName>
        <fullName evidence="1">Uncharacterized protein</fullName>
    </submittedName>
</protein>
<keyword evidence="2" id="KW-1185">Reference proteome</keyword>
<accession>C6LE32</accession>
<proteinExistence type="predicted"/>
<dbReference type="Proteomes" id="UP000005561">
    <property type="component" value="Unassembled WGS sequence"/>
</dbReference>
<evidence type="ECO:0000313" key="1">
    <source>
        <dbReference type="EMBL" id="EET61236.1"/>
    </source>
</evidence>
<sequence>MCEIMPVSVCDTGIFAGGNLVRANFCAAGKFCAKMRRLSCLTFRYDTYLRCRGKRKTFSAAVLF</sequence>
<evidence type="ECO:0000313" key="2">
    <source>
        <dbReference type="Proteomes" id="UP000005561"/>
    </source>
</evidence>
<gene>
    <name evidence="1" type="ORF">BRYFOR_06881</name>
</gene>
<name>C6LE32_9FIRM</name>
<dbReference type="EMBL" id="ACCL02000007">
    <property type="protein sequence ID" value="EET61236.1"/>
    <property type="molecule type" value="Genomic_DNA"/>
</dbReference>